<evidence type="ECO:0000313" key="1">
    <source>
        <dbReference type="EMBL" id="GBM01567.1"/>
    </source>
</evidence>
<evidence type="ECO:0008006" key="3">
    <source>
        <dbReference type="Google" id="ProtNLM"/>
    </source>
</evidence>
<proteinExistence type="predicted"/>
<name>A0A4Y2CCW1_ARAVE</name>
<dbReference type="GO" id="GO:0003676">
    <property type="term" value="F:nucleic acid binding"/>
    <property type="evidence" value="ECO:0007669"/>
    <property type="project" value="InterPro"/>
</dbReference>
<organism evidence="1 2">
    <name type="scientific">Araneus ventricosus</name>
    <name type="common">Orbweaver spider</name>
    <name type="synonym">Epeira ventricosa</name>
    <dbReference type="NCBI Taxonomy" id="182803"/>
    <lineage>
        <taxon>Eukaryota</taxon>
        <taxon>Metazoa</taxon>
        <taxon>Ecdysozoa</taxon>
        <taxon>Arthropoda</taxon>
        <taxon>Chelicerata</taxon>
        <taxon>Arachnida</taxon>
        <taxon>Araneae</taxon>
        <taxon>Araneomorphae</taxon>
        <taxon>Entelegynae</taxon>
        <taxon>Araneoidea</taxon>
        <taxon>Araneidae</taxon>
        <taxon>Araneus</taxon>
    </lineage>
</organism>
<dbReference type="AlphaFoldDB" id="A0A4Y2CCW1"/>
<dbReference type="EMBL" id="BGPR01000171">
    <property type="protein sequence ID" value="GBM01567.1"/>
    <property type="molecule type" value="Genomic_DNA"/>
</dbReference>
<evidence type="ECO:0000313" key="2">
    <source>
        <dbReference type="Proteomes" id="UP000499080"/>
    </source>
</evidence>
<accession>A0A4Y2CCW1</accession>
<comment type="caution">
    <text evidence="1">The sequence shown here is derived from an EMBL/GenBank/DDBJ whole genome shotgun (WGS) entry which is preliminary data.</text>
</comment>
<dbReference type="Proteomes" id="UP000499080">
    <property type="component" value="Unassembled WGS sequence"/>
</dbReference>
<protein>
    <recommendedName>
        <fullName evidence="3">Histone-lysine N-methyltransferase SETMAR</fullName>
    </recommendedName>
</protein>
<sequence>MGFTRCQKADYFAKRQKCTTIFEKKDTLITGKFNVFNPLARWNFDRILTPETSTIHGPHTTIRTREFLDSFGWELFDHPPYSTDLAPSDFQLLPHVKTWLATQGFEDDEELHASVRAWLKSQAAKIYDDGVKKLVYRYDKCLNLYGVYVEK</sequence>
<dbReference type="PANTHER" id="PTHR46060:SF1">
    <property type="entry name" value="MARINER MOS1 TRANSPOSASE-LIKE PROTEIN"/>
    <property type="match status" value="1"/>
</dbReference>
<gene>
    <name evidence="1" type="ORF">AVEN_59996_1</name>
</gene>
<keyword evidence="2" id="KW-1185">Reference proteome</keyword>
<dbReference type="PANTHER" id="PTHR46060">
    <property type="entry name" value="MARINER MOS1 TRANSPOSASE-LIKE PROTEIN"/>
    <property type="match status" value="1"/>
</dbReference>
<dbReference type="InterPro" id="IPR036397">
    <property type="entry name" value="RNaseH_sf"/>
</dbReference>
<reference evidence="1 2" key="1">
    <citation type="journal article" date="2019" name="Sci. Rep.">
        <title>Orb-weaving spider Araneus ventricosus genome elucidates the spidroin gene catalogue.</title>
        <authorList>
            <person name="Kono N."/>
            <person name="Nakamura H."/>
            <person name="Ohtoshi R."/>
            <person name="Moran D.A.P."/>
            <person name="Shinohara A."/>
            <person name="Yoshida Y."/>
            <person name="Fujiwara M."/>
            <person name="Mori M."/>
            <person name="Tomita M."/>
            <person name="Arakawa K."/>
        </authorList>
    </citation>
    <scope>NUCLEOTIDE SEQUENCE [LARGE SCALE GENOMIC DNA]</scope>
</reference>
<dbReference type="InterPro" id="IPR052709">
    <property type="entry name" value="Transposase-MT_Hybrid"/>
</dbReference>
<dbReference type="OrthoDB" id="10065579at2759"/>
<dbReference type="Gene3D" id="3.30.420.10">
    <property type="entry name" value="Ribonuclease H-like superfamily/Ribonuclease H"/>
    <property type="match status" value="1"/>
</dbReference>